<dbReference type="PANTHER" id="PTHR12083">
    <property type="entry name" value="BIFUNCTIONAL POLYNUCLEOTIDE PHOSPHATASE/KINASE"/>
    <property type="match status" value="1"/>
</dbReference>
<dbReference type="KEGG" id="pkb:B4V02_08000"/>
<dbReference type="InterPro" id="IPR027417">
    <property type="entry name" value="P-loop_NTPase"/>
</dbReference>
<sequence length="155" mass="17983">MECVIFIGIQASGKSTFYKEHFFKTHMRINLDMLKTRNRENVYLQASIDTMQRFVVDNTNPTVVERKKYIDACKNKGFKIIGYYFEPNFVESIKRNEERTGKEYIPEIGIKSVMSKLEAPNYEEGFDELYSVISSEGAFQIKKLPENHTINGGDT</sequence>
<dbReference type="SUPFAM" id="SSF52540">
    <property type="entry name" value="P-loop containing nucleoside triphosphate hydrolases"/>
    <property type="match status" value="1"/>
</dbReference>
<dbReference type="PIRSF" id="PIRSF037081">
    <property type="entry name" value="P-loop_All4644_prd"/>
    <property type="match status" value="1"/>
</dbReference>
<keyword evidence="1" id="KW-0808">Transferase</keyword>
<keyword evidence="1" id="KW-0418">Kinase</keyword>
<organism evidence="1 2">
    <name type="scientific">Paenibacillus kribbensis</name>
    <dbReference type="NCBI Taxonomy" id="172713"/>
    <lineage>
        <taxon>Bacteria</taxon>
        <taxon>Bacillati</taxon>
        <taxon>Bacillota</taxon>
        <taxon>Bacilli</taxon>
        <taxon>Bacillales</taxon>
        <taxon>Paenibacillaceae</taxon>
        <taxon>Paenibacillus</taxon>
    </lineage>
</organism>
<dbReference type="Gene3D" id="3.40.50.300">
    <property type="entry name" value="P-loop containing nucleotide triphosphate hydrolases"/>
    <property type="match status" value="1"/>
</dbReference>
<reference evidence="1 2" key="1">
    <citation type="submission" date="2017-03" db="EMBL/GenBank/DDBJ databases">
        <title>Complete genome sequence of Paenibacillus Kribbensis producing bioflocculants.</title>
        <authorList>
            <person name="Lee H.-G."/>
            <person name="Oh H.-M."/>
        </authorList>
    </citation>
    <scope>NUCLEOTIDE SEQUENCE [LARGE SCALE GENOMIC DNA]</scope>
    <source>
        <strain evidence="1 2">AM49</strain>
    </source>
</reference>
<dbReference type="Proteomes" id="UP000214666">
    <property type="component" value="Chromosome"/>
</dbReference>
<dbReference type="GO" id="GO:0046403">
    <property type="term" value="F:polynucleotide 3'-phosphatase activity"/>
    <property type="evidence" value="ECO:0007669"/>
    <property type="project" value="TreeGrafter"/>
</dbReference>
<dbReference type="GO" id="GO:0003690">
    <property type="term" value="F:double-stranded DNA binding"/>
    <property type="evidence" value="ECO:0007669"/>
    <property type="project" value="TreeGrafter"/>
</dbReference>
<dbReference type="GO" id="GO:0046404">
    <property type="term" value="F:ATP-dependent polydeoxyribonucleotide 5'-hydroxyl-kinase activity"/>
    <property type="evidence" value="ECO:0007669"/>
    <property type="project" value="TreeGrafter"/>
</dbReference>
<evidence type="ECO:0000313" key="2">
    <source>
        <dbReference type="Proteomes" id="UP000214666"/>
    </source>
</evidence>
<keyword evidence="2" id="KW-1185">Reference proteome</keyword>
<proteinExistence type="predicted"/>
<dbReference type="EMBL" id="CP020028">
    <property type="protein sequence ID" value="ASR46620.1"/>
    <property type="molecule type" value="Genomic_DNA"/>
</dbReference>
<gene>
    <name evidence="1" type="ORF">B4V02_08000</name>
</gene>
<accession>A0A222WJH4</accession>
<dbReference type="RefSeq" id="WP_094154397.1">
    <property type="nucleotide sequence ID" value="NZ_CP020028.1"/>
</dbReference>
<evidence type="ECO:0000313" key="1">
    <source>
        <dbReference type="EMBL" id="ASR46620.1"/>
    </source>
</evidence>
<dbReference type="GO" id="GO:0006281">
    <property type="term" value="P:DNA repair"/>
    <property type="evidence" value="ECO:0007669"/>
    <property type="project" value="TreeGrafter"/>
</dbReference>
<dbReference type="OrthoDB" id="8564590at2"/>
<dbReference type="PANTHER" id="PTHR12083:SF9">
    <property type="entry name" value="BIFUNCTIONAL POLYNUCLEOTIDE PHOSPHATASE_KINASE"/>
    <property type="match status" value="1"/>
</dbReference>
<dbReference type="AlphaFoldDB" id="A0A222WJH4"/>
<protein>
    <submittedName>
        <fullName evidence="1">Kinase</fullName>
    </submittedName>
</protein>
<name>A0A222WJH4_9BACL</name>
<dbReference type="InterPro" id="IPR017101">
    <property type="entry name" value="P-loop_ATP/GTP-bd_All4644_prd"/>
</dbReference>